<accession>A0A453I000</accession>
<keyword evidence="2" id="KW-1185">Reference proteome</keyword>
<reference evidence="2" key="1">
    <citation type="journal article" date="2014" name="Science">
        <title>Ancient hybridizations among the ancestral genomes of bread wheat.</title>
        <authorList>
            <consortium name="International Wheat Genome Sequencing Consortium,"/>
            <person name="Marcussen T."/>
            <person name="Sandve S.R."/>
            <person name="Heier L."/>
            <person name="Spannagl M."/>
            <person name="Pfeifer M."/>
            <person name="Jakobsen K.S."/>
            <person name="Wulff B.B."/>
            <person name="Steuernagel B."/>
            <person name="Mayer K.F."/>
            <person name="Olsen O.A."/>
        </authorList>
    </citation>
    <scope>NUCLEOTIDE SEQUENCE [LARGE SCALE GENOMIC DNA]</scope>
    <source>
        <strain evidence="2">cv. AL8/78</strain>
    </source>
</reference>
<reference evidence="1" key="4">
    <citation type="submission" date="2019-03" db="UniProtKB">
        <authorList>
            <consortium name="EnsemblPlants"/>
        </authorList>
    </citation>
    <scope>IDENTIFICATION</scope>
</reference>
<dbReference type="EnsemblPlants" id="AET4Gv20377500.20">
    <property type="protein sequence ID" value="AET4Gv20377500.20"/>
    <property type="gene ID" value="AET4Gv20377500"/>
</dbReference>
<proteinExistence type="predicted"/>
<protein>
    <submittedName>
        <fullName evidence="1">Uncharacterized protein</fullName>
    </submittedName>
</protein>
<sequence>QYVLHTDVYRPILECRFTHFALYVVYIGISKKDLYLGMEGVSTTTNVYSFMCSRYFICSGCKFVLIN</sequence>
<evidence type="ECO:0000313" key="2">
    <source>
        <dbReference type="Proteomes" id="UP000015105"/>
    </source>
</evidence>
<reference evidence="2" key="2">
    <citation type="journal article" date="2017" name="Nat. Plants">
        <title>The Aegilops tauschii genome reveals multiple impacts of transposons.</title>
        <authorList>
            <person name="Zhao G."/>
            <person name="Zou C."/>
            <person name="Li K."/>
            <person name="Wang K."/>
            <person name="Li T."/>
            <person name="Gao L."/>
            <person name="Zhang X."/>
            <person name="Wang H."/>
            <person name="Yang Z."/>
            <person name="Liu X."/>
            <person name="Jiang W."/>
            <person name="Mao L."/>
            <person name="Kong X."/>
            <person name="Jiao Y."/>
            <person name="Jia J."/>
        </authorList>
    </citation>
    <scope>NUCLEOTIDE SEQUENCE [LARGE SCALE GENOMIC DNA]</scope>
    <source>
        <strain evidence="2">cv. AL8/78</strain>
    </source>
</reference>
<reference evidence="1" key="3">
    <citation type="journal article" date="2017" name="Nature">
        <title>Genome sequence of the progenitor of the wheat D genome Aegilops tauschii.</title>
        <authorList>
            <person name="Luo M.C."/>
            <person name="Gu Y.Q."/>
            <person name="Puiu D."/>
            <person name="Wang H."/>
            <person name="Twardziok S.O."/>
            <person name="Deal K.R."/>
            <person name="Huo N."/>
            <person name="Zhu T."/>
            <person name="Wang L."/>
            <person name="Wang Y."/>
            <person name="McGuire P.E."/>
            <person name="Liu S."/>
            <person name="Long H."/>
            <person name="Ramasamy R.K."/>
            <person name="Rodriguez J.C."/>
            <person name="Van S.L."/>
            <person name="Yuan L."/>
            <person name="Wang Z."/>
            <person name="Xia Z."/>
            <person name="Xiao L."/>
            <person name="Anderson O.D."/>
            <person name="Ouyang S."/>
            <person name="Liang Y."/>
            <person name="Zimin A.V."/>
            <person name="Pertea G."/>
            <person name="Qi P."/>
            <person name="Bennetzen J.L."/>
            <person name="Dai X."/>
            <person name="Dawson M.W."/>
            <person name="Muller H.G."/>
            <person name="Kugler K."/>
            <person name="Rivarola-Duarte L."/>
            <person name="Spannagl M."/>
            <person name="Mayer K.F.X."/>
            <person name="Lu F.H."/>
            <person name="Bevan M.W."/>
            <person name="Leroy P."/>
            <person name="Li P."/>
            <person name="You F.M."/>
            <person name="Sun Q."/>
            <person name="Liu Z."/>
            <person name="Lyons E."/>
            <person name="Wicker T."/>
            <person name="Salzberg S.L."/>
            <person name="Devos K.M."/>
            <person name="Dvorak J."/>
        </authorList>
    </citation>
    <scope>NUCLEOTIDE SEQUENCE [LARGE SCALE GENOMIC DNA]</scope>
    <source>
        <strain evidence="1">cv. AL8/78</strain>
    </source>
</reference>
<dbReference type="Proteomes" id="UP000015105">
    <property type="component" value="Chromosome 4D"/>
</dbReference>
<organism evidence="1 2">
    <name type="scientific">Aegilops tauschii subsp. strangulata</name>
    <name type="common">Goatgrass</name>
    <dbReference type="NCBI Taxonomy" id="200361"/>
    <lineage>
        <taxon>Eukaryota</taxon>
        <taxon>Viridiplantae</taxon>
        <taxon>Streptophyta</taxon>
        <taxon>Embryophyta</taxon>
        <taxon>Tracheophyta</taxon>
        <taxon>Spermatophyta</taxon>
        <taxon>Magnoliopsida</taxon>
        <taxon>Liliopsida</taxon>
        <taxon>Poales</taxon>
        <taxon>Poaceae</taxon>
        <taxon>BOP clade</taxon>
        <taxon>Pooideae</taxon>
        <taxon>Triticodae</taxon>
        <taxon>Triticeae</taxon>
        <taxon>Triticinae</taxon>
        <taxon>Aegilops</taxon>
    </lineage>
</organism>
<dbReference type="AlphaFoldDB" id="A0A453I000"/>
<reference evidence="1" key="5">
    <citation type="journal article" date="2021" name="G3 (Bethesda)">
        <title>Aegilops tauschii genome assembly Aet v5.0 features greater sequence contiguity and improved annotation.</title>
        <authorList>
            <person name="Wang L."/>
            <person name="Zhu T."/>
            <person name="Rodriguez J.C."/>
            <person name="Deal K.R."/>
            <person name="Dubcovsky J."/>
            <person name="McGuire P.E."/>
            <person name="Lux T."/>
            <person name="Spannagl M."/>
            <person name="Mayer K.F.X."/>
            <person name="Baldrich P."/>
            <person name="Meyers B.C."/>
            <person name="Huo N."/>
            <person name="Gu Y.Q."/>
            <person name="Zhou H."/>
            <person name="Devos K.M."/>
            <person name="Bennetzen J.L."/>
            <person name="Unver T."/>
            <person name="Budak H."/>
            <person name="Gulick P.J."/>
            <person name="Galiba G."/>
            <person name="Kalapos B."/>
            <person name="Nelson D.R."/>
            <person name="Li P."/>
            <person name="You F.M."/>
            <person name="Luo M.C."/>
            <person name="Dvorak J."/>
        </authorList>
    </citation>
    <scope>NUCLEOTIDE SEQUENCE [LARGE SCALE GENOMIC DNA]</scope>
    <source>
        <strain evidence="1">cv. AL8/78</strain>
    </source>
</reference>
<dbReference type="Gramene" id="AET4Gv20377500.20">
    <property type="protein sequence ID" value="AET4Gv20377500.20"/>
    <property type="gene ID" value="AET4Gv20377500"/>
</dbReference>
<name>A0A453I000_AEGTS</name>
<evidence type="ECO:0000313" key="1">
    <source>
        <dbReference type="EnsemblPlants" id="AET4Gv20377500.20"/>
    </source>
</evidence>